<name>A0A0N4WN64_HAEPC</name>
<dbReference type="WBParaSite" id="HPLM_0001270001-mRNA-1">
    <property type="protein sequence ID" value="HPLM_0001270001-mRNA-1"/>
    <property type="gene ID" value="HPLM_0001270001"/>
</dbReference>
<proteinExistence type="predicted"/>
<dbReference type="EMBL" id="UZAF01017943">
    <property type="protein sequence ID" value="VDO46430.1"/>
    <property type="molecule type" value="Genomic_DNA"/>
</dbReference>
<reference evidence="1 2" key="2">
    <citation type="submission" date="2018-11" db="EMBL/GenBank/DDBJ databases">
        <authorList>
            <consortium name="Pathogen Informatics"/>
        </authorList>
    </citation>
    <scope>NUCLEOTIDE SEQUENCE [LARGE SCALE GENOMIC DNA]</scope>
    <source>
        <strain evidence="1 2">MHpl1</strain>
    </source>
</reference>
<evidence type="ECO:0000313" key="3">
    <source>
        <dbReference type="WBParaSite" id="HPLM_0001270001-mRNA-1"/>
    </source>
</evidence>
<gene>
    <name evidence="1" type="ORF">HPLM_LOCUS12692</name>
</gene>
<protein>
    <submittedName>
        <fullName evidence="3">CX9C domain-containing protein</fullName>
    </submittedName>
</protein>
<organism evidence="3">
    <name type="scientific">Haemonchus placei</name>
    <name type="common">Barber's pole worm</name>
    <dbReference type="NCBI Taxonomy" id="6290"/>
    <lineage>
        <taxon>Eukaryota</taxon>
        <taxon>Metazoa</taxon>
        <taxon>Ecdysozoa</taxon>
        <taxon>Nematoda</taxon>
        <taxon>Chromadorea</taxon>
        <taxon>Rhabditida</taxon>
        <taxon>Rhabditina</taxon>
        <taxon>Rhabditomorpha</taxon>
        <taxon>Strongyloidea</taxon>
        <taxon>Trichostrongylidae</taxon>
        <taxon>Haemonchus</taxon>
    </lineage>
</organism>
<sequence length="60" mass="6907">MASALLHYRTCDCLENSGYFQKTLQYSCGMRDCAEASIEMRRTAFQRCEQSRGVYLNGEL</sequence>
<keyword evidence="2" id="KW-1185">Reference proteome</keyword>
<evidence type="ECO:0000313" key="1">
    <source>
        <dbReference type="EMBL" id="VDO46430.1"/>
    </source>
</evidence>
<evidence type="ECO:0000313" key="2">
    <source>
        <dbReference type="Proteomes" id="UP000268014"/>
    </source>
</evidence>
<accession>A0A0N4WN64</accession>
<dbReference type="Proteomes" id="UP000268014">
    <property type="component" value="Unassembled WGS sequence"/>
</dbReference>
<dbReference type="AlphaFoldDB" id="A0A0N4WN64"/>
<reference evidence="3" key="1">
    <citation type="submission" date="2017-02" db="UniProtKB">
        <authorList>
            <consortium name="WormBaseParasite"/>
        </authorList>
    </citation>
    <scope>IDENTIFICATION</scope>
</reference>